<feature type="transmembrane region" description="Helical" evidence="1">
    <location>
        <begin position="38"/>
        <end position="60"/>
    </location>
</feature>
<keyword evidence="1" id="KW-0812">Transmembrane</keyword>
<feature type="transmembrane region" description="Helical" evidence="1">
    <location>
        <begin position="7"/>
        <end position="26"/>
    </location>
</feature>
<keyword evidence="1" id="KW-0472">Membrane</keyword>
<name>A0A940X2H6_9GAMM</name>
<evidence type="ECO:0000313" key="2">
    <source>
        <dbReference type="EMBL" id="MBP3983902.1"/>
    </source>
</evidence>
<organism evidence="2 3">
    <name type="scientific">Pseudoxanthomonas helianthi</name>
    <dbReference type="NCBI Taxonomy" id="1453541"/>
    <lineage>
        <taxon>Bacteria</taxon>
        <taxon>Pseudomonadati</taxon>
        <taxon>Pseudomonadota</taxon>
        <taxon>Gammaproteobacteria</taxon>
        <taxon>Lysobacterales</taxon>
        <taxon>Lysobacteraceae</taxon>
        <taxon>Pseudoxanthomonas</taxon>
    </lineage>
</organism>
<proteinExistence type="predicted"/>
<dbReference type="EMBL" id="JAGKTC010000001">
    <property type="protein sequence ID" value="MBP3983902.1"/>
    <property type="molecule type" value="Genomic_DNA"/>
</dbReference>
<feature type="transmembrane region" description="Helical" evidence="1">
    <location>
        <begin position="105"/>
        <end position="127"/>
    </location>
</feature>
<feature type="transmembrane region" description="Helical" evidence="1">
    <location>
        <begin position="147"/>
        <end position="169"/>
    </location>
</feature>
<feature type="transmembrane region" description="Helical" evidence="1">
    <location>
        <begin position="81"/>
        <end position="99"/>
    </location>
</feature>
<accession>A0A940X2H6</accession>
<feature type="transmembrane region" description="Helical" evidence="1">
    <location>
        <begin position="175"/>
        <end position="194"/>
    </location>
</feature>
<keyword evidence="3" id="KW-1185">Reference proteome</keyword>
<comment type="caution">
    <text evidence="2">The sequence shown here is derived from an EMBL/GenBank/DDBJ whole genome shotgun (WGS) entry which is preliminary data.</text>
</comment>
<dbReference type="AlphaFoldDB" id="A0A940X2H6"/>
<evidence type="ECO:0000313" key="3">
    <source>
        <dbReference type="Proteomes" id="UP000673447"/>
    </source>
</evidence>
<dbReference type="Proteomes" id="UP000673447">
    <property type="component" value="Unassembled WGS sequence"/>
</dbReference>
<sequence>MNLQRRCNWLGLVALVCGAIAFAAWLRPGWISESRAGFLSGIAVAGGAMWLVMRLMPRWWRDMVEDDFSSAAGRAYRREMLPGMALYVVAVFASSWLIKHGIDSLPLRACIAALPGLGLSWVTVAMVRYVRRVDEFVRRIELESIGIAALIVGQLYLVGGLLQLAHVIAVRAEVAMIWVFPLLCLCYGVVKFFVRRHYR</sequence>
<evidence type="ECO:0000256" key="1">
    <source>
        <dbReference type="SAM" id="Phobius"/>
    </source>
</evidence>
<dbReference type="RefSeq" id="WP_210535713.1">
    <property type="nucleotide sequence ID" value="NZ_JAGKTC010000001.1"/>
</dbReference>
<reference evidence="2" key="2">
    <citation type="submission" date="2021-03" db="EMBL/GenBank/DDBJ databases">
        <authorList>
            <person name="Cao W."/>
        </authorList>
    </citation>
    <scope>NUCLEOTIDE SEQUENCE</scope>
    <source>
        <strain evidence="2">110414</strain>
    </source>
</reference>
<reference evidence="2" key="1">
    <citation type="journal article" date="2016" name="Int. J. Syst. Evol. Microbiol.">
        <title>Pseudoxanthomonas helianthi sp. nov., isolated from roots of Jerusalem artichoke (Helianthus tuberosus).</title>
        <authorList>
            <person name="Kittiwongwattana C."/>
            <person name="Thawai C."/>
        </authorList>
    </citation>
    <scope>NUCLEOTIDE SEQUENCE</scope>
    <source>
        <strain evidence="2">110414</strain>
    </source>
</reference>
<protein>
    <submittedName>
        <fullName evidence="2">Uncharacterized protein</fullName>
    </submittedName>
</protein>
<keyword evidence="1" id="KW-1133">Transmembrane helix</keyword>
<gene>
    <name evidence="2" type="ORF">J5837_05620</name>
</gene>